<evidence type="ECO:0000256" key="2">
    <source>
        <dbReference type="ARBA" id="ARBA00007894"/>
    </source>
</evidence>
<dbReference type="InterPro" id="IPR020751">
    <property type="entry name" value="aa-tRNA-synth_I_codon-bd_sub2"/>
</dbReference>
<evidence type="ECO:0000313" key="15">
    <source>
        <dbReference type="EMBL" id="CEP22202.1"/>
    </source>
</evidence>
<dbReference type="PANTHER" id="PTHR43311:SF2">
    <property type="entry name" value="GLUTAMATE--TRNA LIGASE, MITOCHONDRIAL-RELATED"/>
    <property type="match status" value="1"/>
</dbReference>
<sequence>MTTLLKRFSSSLLKPKKQLKLKTKKHSSHQRVDGVVGGASQPARTRFAPSPTGFLHLGSLRTALYNYLLAKNTGGQFLLRLEDTDQKRLVPEAEQSLYDSLKWCGLQWDEGPLIGGPMEPYRQSDRTEIYKSHIGQLLESGHAYRCFCSKERLNKLRESAQKLQPPTTVSYDRFCSHISREESDRRAQSEEFTIRFKSPERYPPFTDLLHGKIDLQPQVNKDDVRYDDPVLVKSDGLPTYHFANVVDDHHMNITHVIRGEEWLPSTPKHIAMYKAFGWEAPKVIHIPLLTTAGDKKLSKRSGDTDIRSYKARGILPEALVNFVALFGWSPRSHNGNESHSEIYSLSQLSDMFNVDDLTRGNAKVDDKKLMFFNKHYLEERISRDDQEVLQSAHEFLKPYGASFETSTKIAKLVVHNLHTINEIVNYSYLIKECDLQSETAQRYIKSTDLSQLKKILMEFQSTTELTKDLSRVEDSLQSQGLKKSEIFKALRFGLIGSVPGLKIPLLVNWFGDEECHKRLQKAIELVGSM</sequence>
<reference evidence="16 18" key="3">
    <citation type="journal article" date="2016" name="Proc. Natl. Acad. Sci. U.S.A.">
        <title>Comparative genomics of biotechnologically important yeasts.</title>
        <authorList>
            <person name="Riley R."/>
            <person name="Haridas S."/>
            <person name="Wolfe K.H."/>
            <person name="Lopes M.R."/>
            <person name="Hittinger C.T."/>
            <person name="Goeker M."/>
            <person name="Salamov A.A."/>
            <person name="Wisecaver J.H."/>
            <person name="Long T.M."/>
            <person name="Calvey C.H."/>
            <person name="Aerts A.L."/>
            <person name="Barry K.W."/>
            <person name="Choi C."/>
            <person name="Clum A."/>
            <person name="Coughlan A.Y."/>
            <person name="Deshpande S."/>
            <person name="Douglass A.P."/>
            <person name="Hanson S.J."/>
            <person name="Klenk H.-P."/>
            <person name="LaButti K.M."/>
            <person name="Lapidus A."/>
            <person name="Lindquist E.A."/>
            <person name="Lipzen A.M."/>
            <person name="Meier-Kolthoff J.P."/>
            <person name="Ohm R.A."/>
            <person name="Otillar R.P."/>
            <person name="Pangilinan J.L."/>
            <person name="Peng Y."/>
            <person name="Rokas A."/>
            <person name="Rosa C.A."/>
            <person name="Scheuner C."/>
            <person name="Sibirny A.A."/>
            <person name="Slot J.C."/>
            <person name="Stielow J.B."/>
            <person name="Sun H."/>
            <person name="Kurtzman C.P."/>
            <person name="Blackwell M."/>
            <person name="Grigoriev I.V."/>
            <person name="Jeffries T.W."/>
        </authorList>
    </citation>
    <scope>NUCLEOTIDE SEQUENCE [LARGE SCALE GENOMIC DNA]</scope>
    <source>
        <strain evidence="18">ATCC 18201 / CBS 1600 / BCRC 20928 / JCM 3617 / NBRC 0987 / NRRL Y-1542</strain>
        <strain evidence="16">NRRL Y-1542</strain>
    </source>
</reference>
<keyword evidence="18" id="KW-1185">Reference proteome</keyword>
<dbReference type="InterPro" id="IPR014729">
    <property type="entry name" value="Rossmann-like_a/b/a_fold"/>
</dbReference>
<proteinExistence type="inferred from homology"/>
<reference evidence="17" key="2">
    <citation type="journal article" date="2015" name="J. Biotechnol.">
        <title>The structure of the Cyberlindnera jadinii genome and its relation to Candida utilis analyzed by the occurrence of single nucleotide polymorphisms.</title>
        <authorList>
            <person name="Rupp O."/>
            <person name="Brinkrolf K."/>
            <person name="Buerth C."/>
            <person name="Kunigo M."/>
            <person name="Schneider J."/>
            <person name="Jaenicke S."/>
            <person name="Goesmann A."/>
            <person name="Puehler A."/>
            <person name="Jaeger K.-E."/>
            <person name="Ernst J.F."/>
        </authorList>
    </citation>
    <scope>NUCLEOTIDE SEQUENCE [LARGE SCALE GENOMIC DNA]</scope>
    <source>
        <strain evidence="17">ATCC 18201 / CBS 1600 / BCRC 20928 / JCM 3617 / NBRC 0987 / NRRL Y-1542</strain>
    </source>
</reference>
<dbReference type="Pfam" id="PF00749">
    <property type="entry name" value="tRNA-synt_1c"/>
    <property type="match status" value="1"/>
</dbReference>
<comment type="subcellular location">
    <subcellularLocation>
        <location evidence="1">Mitochondrion</location>
    </subcellularLocation>
</comment>
<dbReference type="PRINTS" id="PR00987">
    <property type="entry name" value="TRNASYNTHGLU"/>
</dbReference>
<keyword evidence="7 11" id="KW-0648">Protein biosynthesis</keyword>
<evidence type="ECO:0000313" key="18">
    <source>
        <dbReference type="Proteomes" id="UP000094389"/>
    </source>
</evidence>
<dbReference type="Proteomes" id="UP000038830">
    <property type="component" value="Unassembled WGS sequence"/>
</dbReference>
<dbReference type="InterPro" id="IPR000924">
    <property type="entry name" value="Glu/Gln-tRNA-synth"/>
</dbReference>
<keyword evidence="4 11" id="KW-0436">Ligase</keyword>
<evidence type="ECO:0000256" key="12">
    <source>
        <dbReference type="SAM" id="MobiDB-lite"/>
    </source>
</evidence>
<dbReference type="GO" id="GO:0008270">
    <property type="term" value="F:zinc ion binding"/>
    <property type="evidence" value="ECO:0007669"/>
    <property type="project" value="InterPro"/>
</dbReference>
<accession>A0A1E4RZV4</accession>
<dbReference type="SUPFAM" id="SSF48163">
    <property type="entry name" value="An anticodon-binding domain of class I aminoacyl-tRNA synthetases"/>
    <property type="match status" value="1"/>
</dbReference>
<dbReference type="HAMAP" id="MF_00022">
    <property type="entry name" value="Glu_tRNA_synth_type1"/>
    <property type="match status" value="1"/>
</dbReference>
<name>A0A0H5C3G7_CYBJN</name>
<dbReference type="InterPro" id="IPR020058">
    <property type="entry name" value="Glu/Gln-tRNA-synth_Ib_cat-dom"/>
</dbReference>
<dbReference type="GO" id="GO:0004818">
    <property type="term" value="F:glutamate-tRNA ligase activity"/>
    <property type="evidence" value="ECO:0007669"/>
    <property type="project" value="UniProtKB-EC"/>
</dbReference>
<dbReference type="GO" id="GO:0000049">
    <property type="term" value="F:tRNA binding"/>
    <property type="evidence" value="ECO:0007669"/>
    <property type="project" value="InterPro"/>
</dbReference>
<dbReference type="EMBL" id="CDQK01000003">
    <property type="protein sequence ID" value="CEP22202.1"/>
    <property type="molecule type" value="Genomic_DNA"/>
</dbReference>
<dbReference type="Gene3D" id="3.40.50.620">
    <property type="entry name" value="HUPs"/>
    <property type="match status" value="1"/>
</dbReference>
<dbReference type="OMA" id="QAPRYDN"/>
<feature type="domain" description="Aminoacyl-tRNA synthetase class I anticodon-binding" evidence="14">
    <location>
        <begin position="393"/>
        <end position="523"/>
    </location>
</feature>
<dbReference type="Proteomes" id="UP000094389">
    <property type="component" value="Unassembled WGS sequence"/>
</dbReference>
<evidence type="ECO:0000259" key="13">
    <source>
        <dbReference type="Pfam" id="PF00749"/>
    </source>
</evidence>
<evidence type="ECO:0000256" key="3">
    <source>
        <dbReference type="ARBA" id="ARBA00012835"/>
    </source>
</evidence>
<feature type="region of interest" description="Disordered" evidence="12">
    <location>
        <begin position="19"/>
        <end position="43"/>
    </location>
</feature>
<dbReference type="GO" id="GO:0006424">
    <property type="term" value="P:glutamyl-tRNA aminoacylation"/>
    <property type="evidence" value="ECO:0007669"/>
    <property type="project" value="InterPro"/>
</dbReference>
<dbReference type="NCBIfam" id="TIGR00464">
    <property type="entry name" value="gltX_bact"/>
    <property type="match status" value="1"/>
</dbReference>
<keyword evidence="6 11" id="KW-0067">ATP-binding</keyword>
<reference evidence="15" key="1">
    <citation type="submission" date="2014-12" db="EMBL/GenBank/DDBJ databases">
        <authorList>
            <person name="Jaenicke S."/>
        </authorList>
    </citation>
    <scope>NUCLEOTIDE SEQUENCE [LARGE SCALE GENOMIC DNA]</scope>
    <source>
        <strain evidence="15">CBS1600</strain>
    </source>
</reference>
<keyword evidence="5 11" id="KW-0547">Nucleotide-binding</keyword>
<dbReference type="PANTHER" id="PTHR43311">
    <property type="entry name" value="GLUTAMATE--TRNA LIGASE"/>
    <property type="match status" value="1"/>
</dbReference>
<dbReference type="InterPro" id="IPR045462">
    <property type="entry name" value="aa-tRNA-synth_I_cd-bd"/>
</dbReference>
<evidence type="ECO:0000256" key="5">
    <source>
        <dbReference type="ARBA" id="ARBA00022741"/>
    </source>
</evidence>
<evidence type="ECO:0000256" key="8">
    <source>
        <dbReference type="ARBA" id="ARBA00023146"/>
    </source>
</evidence>
<dbReference type="InterPro" id="IPR033910">
    <property type="entry name" value="GluRS_core"/>
</dbReference>
<dbReference type="STRING" id="983966.A0A0H5C3G7"/>
<evidence type="ECO:0000256" key="7">
    <source>
        <dbReference type="ARBA" id="ARBA00022917"/>
    </source>
</evidence>
<dbReference type="InterPro" id="IPR008925">
    <property type="entry name" value="aa_tRNA-synth_I_cd-bd_sf"/>
</dbReference>
<dbReference type="AlphaFoldDB" id="A0A0H5C3G7"/>
<dbReference type="GO" id="GO:0005524">
    <property type="term" value="F:ATP binding"/>
    <property type="evidence" value="ECO:0007669"/>
    <property type="project" value="UniProtKB-KW"/>
</dbReference>
<dbReference type="InterPro" id="IPR049940">
    <property type="entry name" value="GluQ/Sye"/>
</dbReference>
<dbReference type="EC" id="6.1.1.17" evidence="3"/>
<dbReference type="GeneID" id="30989718"/>
<accession>A0A0H5C3G7</accession>
<evidence type="ECO:0000256" key="4">
    <source>
        <dbReference type="ARBA" id="ARBA00022598"/>
    </source>
</evidence>
<evidence type="ECO:0000313" key="17">
    <source>
        <dbReference type="Proteomes" id="UP000038830"/>
    </source>
</evidence>
<organism evidence="15 17">
    <name type="scientific">Cyberlindnera jadinii (strain ATCC 18201 / CBS 1600 / BCRC 20928 / JCM 3617 / NBRC 0987 / NRRL Y-1542)</name>
    <name type="common">Torula yeast</name>
    <name type="synonym">Candida utilis</name>
    <dbReference type="NCBI Taxonomy" id="983966"/>
    <lineage>
        <taxon>Eukaryota</taxon>
        <taxon>Fungi</taxon>
        <taxon>Dikarya</taxon>
        <taxon>Ascomycota</taxon>
        <taxon>Saccharomycotina</taxon>
        <taxon>Saccharomycetes</taxon>
        <taxon>Phaffomycetales</taxon>
        <taxon>Phaffomycetaceae</taxon>
        <taxon>Cyberlindnera</taxon>
    </lineage>
</organism>
<dbReference type="FunFam" id="3.40.50.620:FF:000045">
    <property type="entry name" value="Glutamate--tRNA ligase, mitochondrial"/>
    <property type="match status" value="1"/>
</dbReference>
<feature type="domain" description="Glutamyl/glutaminyl-tRNA synthetase class Ib catalytic" evidence="13">
    <location>
        <begin position="44"/>
        <end position="369"/>
    </location>
</feature>
<dbReference type="CDD" id="cd00808">
    <property type="entry name" value="GluRS_core"/>
    <property type="match status" value="1"/>
</dbReference>
<evidence type="ECO:0000256" key="1">
    <source>
        <dbReference type="ARBA" id="ARBA00004173"/>
    </source>
</evidence>
<evidence type="ECO:0000259" key="14">
    <source>
        <dbReference type="Pfam" id="PF19269"/>
    </source>
</evidence>
<keyword evidence="8 11" id="KW-0030">Aminoacyl-tRNA synthetase</keyword>
<dbReference type="GO" id="GO:0005739">
    <property type="term" value="C:mitochondrion"/>
    <property type="evidence" value="ECO:0007669"/>
    <property type="project" value="UniProtKB-SubCell"/>
</dbReference>
<evidence type="ECO:0000256" key="11">
    <source>
        <dbReference type="RuleBase" id="RU363037"/>
    </source>
</evidence>
<comment type="similarity">
    <text evidence="2">Belongs to the class-I aminoacyl-tRNA synthetase family. Glutamate--tRNA ligase type 1 subfamily.</text>
</comment>
<dbReference type="SUPFAM" id="SSF52374">
    <property type="entry name" value="Nucleotidylyl transferase"/>
    <property type="match status" value="1"/>
</dbReference>
<evidence type="ECO:0000256" key="6">
    <source>
        <dbReference type="ARBA" id="ARBA00022840"/>
    </source>
</evidence>
<dbReference type="InterPro" id="IPR004527">
    <property type="entry name" value="Glu-tRNA-ligase_bac/mito"/>
</dbReference>
<evidence type="ECO:0000256" key="9">
    <source>
        <dbReference type="ARBA" id="ARBA00030865"/>
    </source>
</evidence>
<dbReference type="Pfam" id="PF19269">
    <property type="entry name" value="Anticodon_2"/>
    <property type="match status" value="1"/>
</dbReference>
<dbReference type="Gene3D" id="1.10.10.350">
    <property type="match status" value="1"/>
</dbReference>
<dbReference type="RefSeq" id="XP_020069816.1">
    <property type="nucleotide sequence ID" value="XM_020215322.1"/>
</dbReference>
<evidence type="ECO:0000313" key="16">
    <source>
        <dbReference type="EMBL" id="ODV72777.1"/>
    </source>
</evidence>
<evidence type="ECO:0000256" key="10">
    <source>
        <dbReference type="ARBA" id="ARBA00072917"/>
    </source>
</evidence>
<gene>
    <name evidence="15" type="primary">MSE1</name>
    <name evidence="15" type="ORF">BN1211_2487</name>
    <name evidence="16" type="ORF">CYBJADRAFT_168316</name>
</gene>
<dbReference type="EMBL" id="KV453933">
    <property type="protein sequence ID" value="ODV72777.1"/>
    <property type="molecule type" value="Genomic_DNA"/>
</dbReference>
<feature type="compositionally biased region" description="Basic residues" evidence="12">
    <location>
        <begin position="19"/>
        <end position="29"/>
    </location>
</feature>
<dbReference type="OrthoDB" id="428822at2759"/>
<protein>
    <recommendedName>
        <fullName evidence="10">Glutamate--tRNA ligase, mitochondrial</fullName>
        <ecNumber evidence="3">6.1.1.17</ecNumber>
    </recommendedName>
    <alternativeName>
        <fullName evidence="9">Glutamyl-tRNA synthetase</fullName>
    </alternativeName>
</protein>